<evidence type="ECO:0000256" key="1">
    <source>
        <dbReference type="ARBA" id="ARBA00023015"/>
    </source>
</evidence>
<evidence type="ECO:0000313" key="5">
    <source>
        <dbReference type="EMBL" id="SEF66045.1"/>
    </source>
</evidence>
<dbReference type="PRINTS" id="PR00035">
    <property type="entry name" value="HTHGNTR"/>
</dbReference>
<dbReference type="PANTHER" id="PTHR44846:SF1">
    <property type="entry name" value="MANNOSYL-D-GLYCERATE TRANSPORT_METABOLISM SYSTEM REPRESSOR MNGR-RELATED"/>
    <property type="match status" value="1"/>
</dbReference>
<evidence type="ECO:0000313" key="6">
    <source>
        <dbReference type="Proteomes" id="UP000236745"/>
    </source>
</evidence>
<dbReference type="SMART" id="SM00345">
    <property type="entry name" value="HTH_GNTR"/>
    <property type="match status" value="1"/>
</dbReference>
<dbReference type="Gene3D" id="1.10.10.10">
    <property type="entry name" value="Winged helix-like DNA-binding domain superfamily/Winged helix DNA-binding domain"/>
    <property type="match status" value="1"/>
</dbReference>
<keyword evidence="1" id="KW-0805">Transcription regulation</keyword>
<feature type="domain" description="HTH gntR-type" evidence="4">
    <location>
        <begin position="12"/>
        <end position="80"/>
    </location>
</feature>
<dbReference type="Proteomes" id="UP000236745">
    <property type="component" value="Unassembled WGS sequence"/>
</dbReference>
<dbReference type="InterPro" id="IPR011663">
    <property type="entry name" value="UTRA"/>
</dbReference>
<dbReference type="EMBL" id="FNVQ01000001">
    <property type="protein sequence ID" value="SEF66045.1"/>
    <property type="molecule type" value="Genomic_DNA"/>
</dbReference>
<dbReference type="InterPro" id="IPR028978">
    <property type="entry name" value="Chorismate_lyase_/UTRA_dom_sf"/>
</dbReference>
<sequence>MSSMQLGQDERLPLYQRLRDEIAARIAAGDWLPGEVIPTEAELTKTYGIATGTVRKAVDELVADGLLQRRQGRGTFVRRPNFDSSFMRFFRQETKNSEGVREVPEGRVLERRCVVPPAEVRDALELSAGEKVIYLERQRLANGRILFHEDIWLPESRFKTLMSIELSEFDNLLYPFYEEVCDQRIASAHEELTIAIADEAISAELSVSAGQPIVVIERLARGYDKKPLEYRLSKGAADTFRYQIDIA</sequence>
<keyword evidence="6" id="KW-1185">Reference proteome</keyword>
<name>A0A1H5TT92_9GAMM</name>
<gene>
    <name evidence="5" type="ORF">SAMN05444390_101164</name>
</gene>
<evidence type="ECO:0000256" key="2">
    <source>
        <dbReference type="ARBA" id="ARBA00023125"/>
    </source>
</evidence>
<dbReference type="SUPFAM" id="SSF64288">
    <property type="entry name" value="Chorismate lyase-like"/>
    <property type="match status" value="1"/>
</dbReference>
<dbReference type="Gene3D" id="3.40.1410.10">
    <property type="entry name" value="Chorismate lyase-like"/>
    <property type="match status" value="1"/>
</dbReference>
<keyword evidence="2" id="KW-0238">DNA-binding</keyword>
<proteinExistence type="predicted"/>
<dbReference type="OrthoDB" id="7173258at2"/>
<evidence type="ECO:0000256" key="3">
    <source>
        <dbReference type="ARBA" id="ARBA00023163"/>
    </source>
</evidence>
<dbReference type="InterPro" id="IPR036388">
    <property type="entry name" value="WH-like_DNA-bd_sf"/>
</dbReference>
<dbReference type="Pfam" id="PF07702">
    <property type="entry name" value="UTRA"/>
    <property type="match status" value="1"/>
</dbReference>
<accession>A0A1H5TT92</accession>
<dbReference type="PANTHER" id="PTHR44846">
    <property type="entry name" value="MANNOSYL-D-GLYCERATE TRANSPORT/METABOLISM SYSTEM REPRESSOR MNGR-RELATED"/>
    <property type="match status" value="1"/>
</dbReference>
<organism evidence="5 6">
    <name type="scientific">Marinobacterium lutimaris</name>
    <dbReference type="NCBI Taxonomy" id="568106"/>
    <lineage>
        <taxon>Bacteria</taxon>
        <taxon>Pseudomonadati</taxon>
        <taxon>Pseudomonadota</taxon>
        <taxon>Gammaproteobacteria</taxon>
        <taxon>Oceanospirillales</taxon>
        <taxon>Oceanospirillaceae</taxon>
        <taxon>Marinobacterium</taxon>
    </lineage>
</organism>
<reference evidence="5 6" key="1">
    <citation type="submission" date="2016-10" db="EMBL/GenBank/DDBJ databases">
        <authorList>
            <person name="de Groot N.N."/>
        </authorList>
    </citation>
    <scope>NUCLEOTIDE SEQUENCE [LARGE SCALE GENOMIC DNA]</scope>
    <source>
        <strain evidence="5 6">DSM 22012</strain>
    </source>
</reference>
<dbReference type="CDD" id="cd07377">
    <property type="entry name" value="WHTH_GntR"/>
    <property type="match status" value="1"/>
</dbReference>
<keyword evidence="3" id="KW-0804">Transcription</keyword>
<protein>
    <submittedName>
        <fullName evidence="5">GntR family transcriptional regulator</fullName>
    </submittedName>
</protein>
<evidence type="ECO:0000259" key="4">
    <source>
        <dbReference type="PROSITE" id="PS50949"/>
    </source>
</evidence>
<dbReference type="InterPro" id="IPR050679">
    <property type="entry name" value="Bact_HTH_transcr_reg"/>
</dbReference>
<dbReference type="InterPro" id="IPR036390">
    <property type="entry name" value="WH_DNA-bd_sf"/>
</dbReference>
<dbReference type="InterPro" id="IPR000524">
    <property type="entry name" value="Tscrpt_reg_HTH_GntR"/>
</dbReference>
<dbReference type="Pfam" id="PF00392">
    <property type="entry name" value="GntR"/>
    <property type="match status" value="1"/>
</dbReference>
<dbReference type="GO" id="GO:0045892">
    <property type="term" value="P:negative regulation of DNA-templated transcription"/>
    <property type="evidence" value="ECO:0007669"/>
    <property type="project" value="TreeGrafter"/>
</dbReference>
<dbReference type="PROSITE" id="PS50949">
    <property type="entry name" value="HTH_GNTR"/>
    <property type="match status" value="1"/>
</dbReference>
<dbReference type="GO" id="GO:0003677">
    <property type="term" value="F:DNA binding"/>
    <property type="evidence" value="ECO:0007669"/>
    <property type="project" value="UniProtKB-KW"/>
</dbReference>
<dbReference type="RefSeq" id="WP_104001190.1">
    <property type="nucleotide sequence ID" value="NZ_FNVQ01000001.1"/>
</dbReference>
<dbReference type="AlphaFoldDB" id="A0A1H5TT92"/>
<dbReference type="GO" id="GO:0003700">
    <property type="term" value="F:DNA-binding transcription factor activity"/>
    <property type="evidence" value="ECO:0007669"/>
    <property type="project" value="InterPro"/>
</dbReference>
<dbReference type="SUPFAM" id="SSF46785">
    <property type="entry name" value="Winged helix' DNA-binding domain"/>
    <property type="match status" value="1"/>
</dbReference>
<dbReference type="SMART" id="SM00866">
    <property type="entry name" value="UTRA"/>
    <property type="match status" value="1"/>
</dbReference>